<comment type="caution">
    <text evidence="2">The sequence shown here is derived from an EMBL/GenBank/DDBJ whole genome shotgun (WGS) entry which is preliminary data.</text>
</comment>
<name>A0A561V8F3_9PSEU</name>
<evidence type="ECO:0000313" key="3">
    <source>
        <dbReference type="Proteomes" id="UP000316184"/>
    </source>
</evidence>
<protein>
    <submittedName>
        <fullName evidence="2">Uncharacterized protein</fullName>
    </submittedName>
</protein>
<gene>
    <name evidence="2" type="ORF">FHU35_11518</name>
</gene>
<sequence>MSTSAPNRIPGDRDAARPRTEIHPDLTTTDNRGEAVRR</sequence>
<proteinExistence type="predicted"/>
<dbReference type="EMBL" id="VIWX01000001">
    <property type="protein sequence ID" value="TWG07899.1"/>
    <property type="molecule type" value="Genomic_DNA"/>
</dbReference>
<accession>A0A561V8F3</accession>
<evidence type="ECO:0000256" key="1">
    <source>
        <dbReference type="SAM" id="MobiDB-lite"/>
    </source>
</evidence>
<reference evidence="2 3" key="1">
    <citation type="submission" date="2019-06" db="EMBL/GenBank/DDBJ databases">
        <title>Sequencing the genomes of 1000 actinobacteria strains.</title>
        <authorList>
            <person name="Klenk H.-P."/>
        </authorList>
    </citation>
    <scope>NUCLEOTIDE SEQUENCE [LARGE SCALE GENOMIC DNA]</scope>
    <source>
        <strain evidence="2 3">DSM 46699</strain>
    </source>
</reference>
<dbReference type="AlphaFoldDB" id="A0A561V8F3"/>
<dbReference type="Proteomes" id="UP000316184">
    <property type="component" value="Unassembled WGS sequence"/>
</dbReference>
<evidence type="ECO:0000313" key="2">
    <source>
        <dbReference type="EMBL" id="TWG07899.1"/>
    </source>
</evidence>
<keyword evidence="3" id="KW-1185">Reference proteome</keyword>
<organism evidence="2 3">
    <name type="scientific">Saccharopolyspora dendranthemae</name>
    <dbReference type="NCBI Taxonomy" id="1181886"/>
    <lineage>
        <taxon>Bacteria</taxon>
        <taxon>Bacillati</taxon>
        <taxon>Actinomycetota</taxon>
        <taxon>Actinomycetes</taxon>
        <taxon>Pseudonocardiales</taxon>
        <taxon>Pseudonocardiaceae</taxon>
        <taxon>Saccharopolyspora</taxon>
    </lineage>
</organism>
<feature type="compositionally biased region" description="Basic and acidic residues" evidence="1">
    <location>
        <begin position="10"/>
        <end position="24"/>
    </location>
</feature>
<feature type="region of interest" description="Disordered" evidence="1">
    <location>
        <begin position="1"/>
        <end position="38"/>
    </location>
</feature>